<dbReference type="GO" id="GO:0005912">
    <property type="term" value="C:adherens junction"/>
    <property type="evidence" value="ECO:0007669"/>
    <property type="project" value="TreeGrafter"/>
</dbReference>
<dbReference type="GO" id="GO:0030036">
    <property type="term" value="P:actin cytoskeleton organization"/>
    <property type="evidence" value="ECO:0007669"/>
    <property type="project" value="TreeGrafter"/>
</dbReference>
<organism evidence="6 7">
    <name type="scientific">Pieris brassicae</name>
    <name type="common">White butterfly</name>
    <name type="synonym">Large white butterfly</name>
    <dbReference type="NCBI Taxonomy" id="7116"/>
    <lineage>
        <taxon>Eukaryota</taxon>
        <taxon>Metazoa</taxon>
        <taxon>Ecdysozoa</taxon>
        <taxon>Arthropoda</taxon>
        <taxon>Hexapoda</taxon>
        <taxon>Insecta</taxon>
        <taxon>Pterygota</taxon>
        <taxon>Neoptera</taxon>
        <taxon>Endopterygota</taxon>
        <taxon>Lepidoptera</taxon>
        <taxon>Glossata</taxon>
        <taxon>Ditrysia</taxon>
        <taxon>Papilionoidea</taxon>
        <taxon>Pieridae</taxon>
        <taxon>Pierinae</taxon>
        <taxon>Pieris</taxon>
    </lineage>
</organism>
<evidence type="ECO:0000313" key="6">
    <source>
        <dbReference type="EMBL" id="CAH4019822.1"/>
    </source>
</evidence>
<evidence type="ECO:0000256" key="1">
    <source>
        <dbReference type="ARBA" id="ARBA00004496"/>
    </source>
</evidence>
<dbReference type="Pfam" id="PF15936">
    <property type="entry name" value="DUF4749"/>
    <property type="match status" value="1"/>
</dbReference>
<sequence length="518" mass="58816">MSRYYVFYDSLNVYQRWRQRFVYVCLVSATDPSIEPIERIAILAQKQFAFNHATRLTRSTRKIDIVLIPGLSLHCSTGLRRDSTPSAMPMYQRPPFWRVPHQRRDPEDDASNYARKKVTPGTPAGRDLTRGDIIAKVDDYDARDLRHEDAQNLFKNAKNQIKLVVQRSSSSPQYYSPSPSYMGRVTPSFYYTYEDSEREGPRGAPTHRSPIQNSVPPPFRTPSPKPGNAWRGPESLPRSTPLLQPQYSLQQEGEYRTVMLSPDSARNEDVVDESITSQGTTGDAVRDRTPGKTSVTMAVNPNFFPNGYQDPKHPDEEVVSNWPYRTTPLVLPGAKVRREPGPTESYLRHHPNPAMRAPPHHDYRDTLMRQKVAESVLQRVVGEDANKVVHKQFNSPINLYSEQNIANSIRQQTSPLPSNGYGRPHVVKRQVSKPYDPAKSDTYRVLQEQGLGDAHEVPTPQTKVFTAPATKQPVPPKISKEASQGKQTTFVNSLHEEHIIQSNAFKRLMYNVLGETEF</sequence>
<accession>A0A9P0T9Z5</accession>
<protein>
    <recommendedName>
        <fullName evidence="5">PDZ domain-containing protein</fullName>
    </recommendedName>
</protein>
<dbReference type="AlphaFoldDB" id="A0A9P0T9Z5"/>
<dbReference type="GO" id="GO:0051371">
    <property type="term" value="F:muscle alpha-actinin binding"/>
    <property type="evidence" value="ECO:0007669"/>
    <property type="project" value="TreeGrafter"/>
</dbReference>
<evidence type="ECO:0000256" key="3">
    <source>
        <dbReference type="ARBA" id="ARBA00023038"/>
    </source>
</evidence>
<proteinExistence type="predicted"/>
<evidence type="ECO:0000256" key="2">
    <source>
        <dbReference type="ARBA" id="ARBA00022490"/>
    </source>
</evidence>
<name>A0A9P0T9Z5_PIEBR</name>
<dbReference type="InterPro" id="IPR050604">
    <property type="entry name" value="PDZ-LIM_domain"/>
</dbReference>
<keyword evidence="3" id="KW-0440">LIM domain</keyword>
<feature type="region of interest" description="Disordered" evidence="4">
    <location>
        <begin position="195"/>
        <end position="241"/>
    </location>
</feature>
<dbReference type="InterPro" id="IPR036034">
    <property type="entry name" value="PDZ_sf"/>
</dbReference>
<evidence type="ECO:0000259" key="5">
    <source>
        <dbReference type="PROSITE" id="PS50106"/>
    </source>
</evidence>
<feature type="region of interest" description="Disordered" evidence="4">
    <location>
        <begin position="334"/>
        <end position="359"/>
    </location>
</feature>
<dbReference type="GO" id="GO:0003779">
    <property type="term" value="F:actin binding"/>
    <property type="evidence" value="ECO:0007669"/>
    <property type="project" value="TreeGrafter"/>
</dbReference>
<gene>
    <name evidence="6" type="ORF">PIBRA_LOCUS3737</name>
</gene>
<dbReference type="InterPro" id="IPR031847">
    <property type="entry name" value="PDLI1-4/Zasp-like_mid"/>
</dbReference>
<dbReference type="Proteomes" id="UP001152562">
    <property type="component" value="Unassembled WGS sequence"/>
</dbReference>
<dbReference type="PANTHER" id="PTHR24214">
    <property type="entry name" value="PDZ AND LIM DOMAIN PROTEIN ZASP"/>
    <property type="match status" value="1"/>
</dbReference>
<comment type="subcellular location">
    <subcellularLocation>
        <location evidence="1">Cytoplasm</location>
    </subcellularLocation>
</comment>
<dbReference type="InterPro" id="IPR006643">
    <property type="entry name" value="Zasp-like_motif"/>
</dbReference>
<dbReference type="Gene3D" id="2.30.42.10">
    <property type="match status" value="1"/>
</dbReference>
<dbReference type="GO" id="GO:0061061">
    <property type="term" value="P:muscle structure development"/>
    <property type="evidence" value="ECO:0007669"/>
    <property type="project" value="TreeGrafter"/>
</dbReference>
<dbReference type="SUPFAM" id="SSF50156">
    <property type="entry name" value="PDZ domain-like"/>
    <property type="match status" value="1"/>
</dbReference>
<reference evidence="6" key="1">
    <citation type="submission" date="2022-05" db="EMBL/GenBank/DDBJ databases">
        <authorList>
            <person name="Okamura Y."/>
        </authorList>
    </citation>
    <scope>NUCLEOTIDE SEQUENCE</scope>
</reference>
<dbReference type="InterPro" id="IPR001478">
    <property type="entry name" value="PDZ"/>
</dbReference>
<feature type="domain" description="PDZ" evidence="5">
    <location>
        <begin position="116"/>
        <end position="169"/>
    </location>
</feature>
<keyword evidence="2" id="KW-0963">Cytoplasm</keyword>
<dbReference type="GO" id="GO:0001725">
    <property type="term" value="C:stress fiber"/>
    <property type="evidence" value="ECO:0007669"/>
    <property type="project" value="TreeGrafter"/>
</dbReference>
<feature type="compositionally biased region" description="Pro residues" evidence="4">
    <location>
        <begin position="215"/>
        <end position="225"/>
    </location>
</feature>
<keyword evidence="7" id="KW-1185">Reference proteome</keyword>
<dbReference type="GO" id="GO:0030018">
    <property type="term" value="C:Z disc"/>
    <property type="evidence" value="ECO:0007669"/>
    <property type="project" value="TreeGrafter"/>
</dbReference>
<dbReference type="SMART" id="SM00228">
    <property type="entry name" value="PDZ"/>
    <property type="match status" value="1"/>
</dbReference>
<dbReference type="EMBL" id="CALOZG010000004">
    <property type="protein sequence ID" value="CAH4019822.1"/>
    <property type="molecule type" value="Genomic_DNA"/>
</dbReference>
<keyword evidence="3" id="KW-0479">Metal-binding</keyword>
<evidence type="ECO:0000313" key="7">
    <source>
        <dbReference type="Proteomes" id="UP001152562"/>
    </source>
</evidence>
<dbReference type="GO" id="GO:0031941">
    <property type="term" value="C:filamentous actin"/>
    <property type="evidence" value="ECO:0007669"/>
    <property type="project" value="TreeGrafter"/>
</dbReference>
<dbReference type="PROSITE" id="PS50106">
    <property type="entry name" value="PDZ"/>
    <property type="match status" value="1"/>
</dbReference>
<evidence type="ECO:0000256" key="4">
    <source>
        <dbReference type="SAM" id="MobiDB-lite"/>
    </source>
</evidence>
<feature type="region of interest" description="Disordered" evidence="4">
    <location>
        <begin position="97"/>
        <end position="130"/>
    </location>
</feature>
<comment type="caution">
    <text evidence="6">The sequence shown here is derived from an EMBL/GenBank/DDBJ whole genome shotgun (WGS) entry which is preliminary data.</text>
</comment>
<dbReference type="PANTHER" id="PTHR24214:SF55">
    <property type="entry name" value="Z BAND ALTERNATIVELY SPLICED PDZ-MOTIF PROTEIN 66, ISOFORM E"/>
    <property type="match status" value="1"/>
</dbReference>
<keyword evidence="3" id="KW-0862">Zinc</keyword>
<dbReference type="Pfam" id="PF00595">
    <property type="entry name" value="PDZ"/>
    <property type="match status" value="1"/>
</dbReference>
<feature type="region of interest" description="Disordered" evidence="4">
    <location>
        <begin position="260"/>
        <end position="298"/>
    </location>
</feature>
<dbReference type="SMART" id="SM00735">
    <property type="entry name" value="ZM"/>
    <property type="match status" value="1"/>
</dbReference>